<organism evidence="4 5">
    <name type="scientific">Melaminivora alkalimesophila</name>
    <dbReference type="NCBI Taxonomy" id="1165852"/>
    <lineage>
        <taxon>Bacteria</taxon>
        <taxon>Pseudomonadati</taxon>
        <taxon>Pseudomonadota</taxon>
        <taxon>Betaproteobacteria</taxon>
        <taxon>Burkholderiales</taxon>
        <taxon>Comamonadaceae</taxon>
        <taxon>Melaminivora</taxon>
    </lineage>
</organism>
<sequence length="345" mass="36746">MPKHPPGPPGHDCTAEPLPSPGPREPLPDELLRPVAHLRLKAALLLLFTLSLVVGSALYLMYARGAFEPTQRLVLTTDDSEGVTVGMDMSFSGFPIGRVRRIELAEDGSVRILIDVARRDAHWLRTSSVFTLVRGIVGGTTIKAYSGMLDDPPLPAGAERPVLRGDATAEIPQLMGTARQLLENLNALTAQDSALGASLGQVRTLTERINAPGGLLAVLTGDETEARKVIATLERTNQLLARLDAIAAKAERQVFGAGSDPGLVPEVRAAVLQLDGLLADARASLVKVDAVLAEAQAVGANAREASTDLGALRAEVEASLRKVEGLVNEINRKWPFARDKELKLP</sequence>
<dbReference type="RefSeq" id="WP_110012262.1">
    <property type="nucleotide sequence ID" value="NZ_QGUB01000004.1"/>
</dbReference>
<dbReference type="EMBL" id="QGUB01000004">
    <property type="protein sequence ID" value="PWW46481.1"/>
    <property type="molecule type" value="Genomic_DNA"/>
</dbReference>
<gene>
    <name evidence="4" type="ORF">DFR36_104268</name>
</gene>
<evidence type="ECO:0000256" key="2">
    <source>
        <dbReference type="SAM" id="Phobius"/>
    </source>
</evidence>
<comment type="caution">
    <text evidence="4">The sequence shown here is derived from an EMBL/GenBank/DDBJ whole genome shotgun (WGS) entry which is preliminary data.</text>
</comment>
<dbReference type="Proteomes" id="UP000246483">
    <property type="component" value="Unassembled WGS sequence"/>
</dbReference>
<keyword evidence="2" id="KW-1133">Transmembrane helix</keyword>
<dbReference type="PANTHER" id="PTHR33371">
    <property type="entry name" value="INTERMEMBRANE PHOSPHOLIPID TRANSPORT SYSTEM BINDING PROTEIN MLAD-RELATED"/>
    <property type="match status" value="1"/>
</dbReference>
<dbReference type="InterPro" id="IPR003399">
    <property type="entry name" value="Mce/MlaD"/>
</dbReference>
<evidence type="ECO:0000256" key="1">
    <source>
        <dbReference type="SAM" id="MobiDB-lite"/>
    </source>
</evidence>
<dbReference type="PANTHER" id="PTHR33371:SF4">
    <property type="entry name" value="INTERMEMBRANE PHOSPHOLIPID TRANSPORT SYSTEM BINDING PROTEIN MLAD"/>
    <property type="match status" value="1"/>
</dbReference>
<feature type="region of interest" description="Disordered" evidence="1">
    <location>
        <begin position="1"/>
        <end position="28"/>
    </location>
</feature>
<name>A0A317RC62_9BURK</name>
<keyword evidence="2" id="KW-0472">Membrane</keyword>
<feature type="transmembrane region" description="Helical" evidence="2">
    <location>
        <begin position="42"/>
        <end position="62"/>
    </location>
</feature>
<reference evidence="4 5" key="1">
    <citation type="submission" date="2018-05" db="EMBL/GenBank/DDBJ databases">
        <title>Genomic Encyclopedia of Type Strains, Phase IV (KMG-IV): sequencing the most valuable type-strain genomes for metagenomic binning, comparative biology and taxonomic classification.</title>
        <authorList>
            <person name="Goeker M."/>
        </authorList>
    </citation>
    <scope>NUCLEOTIDE SEQUENCE [LARGE SCALE GENOMIC DNA]</scope>
    <source>
        <strain evidence="4 5">DSM 26006</strain>
    </source>
</reference>
<evidence type="ECO:0000313" key="5">
    <source>
        <dbReference type="Proteomes" id="UP000246483"/>
    </source>
</evidence>
<keyword evidence="2" id="KW-0812">Transmembrane</keyword>
<feature type="domain" description="Mce/MlaD" evidence="3">
    <location>
        <begin position="70"/>
        <end position="133"/>
    </location>
</feature>
<dbReference type="OrthoDB" id="8770832at2"/>
<dbReference type="Pfam" id="PF02470">
    <property type="entry name" value="MlaD"/>
    <property type="match status" value="1"/>
</dbReference>
<evidence type="ECO:0000313" key="4">
    <source>
        <dbReference type="EMBL" id="PWW46481.1"/>
    </source>
</evidence>
<keyword evidence="5" id="KW-1185">Reference proteome</keyword>
<dbReference type="InterPro" id="IPR052336">
    <property type="entry name" value="MlaD_Phospholipid_Transporter"/>
</dbReference>
<accession>A0A317RC62</accession>
<evidence type="ECO:0000259" key="3">
    <source>
        <dbReference type="Pfam" id="PF02470"/>
    </source>
</evidence>
<protein>
    <submittedName>
        <fullName evidence="4">Phospholipid/cholesterol/gamma-HCH transport system substrate-binding protein</fullName>
    </submittedName>
</protein>
<proteinExistence type="predicted"/>
<dbReference type="AlphaFoldDB" id="A0A317RC62"/>